<dbReference type="InterPro" id="IPR004101">
    <property type="entry name" value="Mur_ligase_C"/>
</dbReference>
<evidence type="ECO:0000259" key="5">
    <source>
        <dbReference type="Pfam" id="PF08245"/>
    </source>
</evidence>
<dbReference type="PANTHER" id="PTHR43024">
    <property type="entry name" value="UDP-N-ACETYLMURAMOYL-TRIPEPTIDE--D-ALANYL-D-ALANINE LIGASE"/>
    <property type="match status" value="1"/>
</dbReference>
<dbReference type="Pfam" id="PF08245">
    <property type="entry name" value="Mur_ligase_M"/>
    <property type="match status" value="1"/>
</dbReference>
<dbReference type="InterPro" id="IPR051046">
    <property type="entry name" value="MurCDEF_CellWall_CoF430Synth"/>
</dbReference>
<feature type="domain" description="Mur ligase central" evidence="5">
    <location>
        <begin position="103"/>
        <end position="248"/>
    </location>
</feature>
<dbReference type="InterPro" id="IPR036615">
    <property type="entry name" value="Mur_ligase_C_dom_sf"/>
</dbReference>
<dbReference type="GO" id="GO:0005524">
    <property type="term" value="F:ATP binding"/>
    <property type="evidence" value="ECO:0007669"/>
    <property type="project" value="UniProtKB-KW"/>
</dbReference>
<dbReference type="EMBL" id="PCTS01000033">
    <property type="protein sequence ID" value="PIP86390.1"/>
    <property type="molecule type" value="Genomic_DNA"/>
</dbReference>
<dbReference type="GO" id="GO:0016881">
    <property type="term" value="F:acid-amino acid ligase activity"/>
    <property type="evidence" value="ECO:0007669"/>
    <property type="project" value="InterPro"/>
</dbReference>
<organism evidence="6 7">
    <name type="scientific">Candidatus Campbellbacteria bacterium CG22_combo_CG10-13_8_21_14_all_43_18</name>
    <dbReference type="NCBI Taxonomy" id="1974530"/>
    <lineage>
        <taxon>Bacteria</taxon>
        <taxon>Candidatus Campbelliibacteriota</taxon>
    </lineage>
</organism>
<reference evidence="6 7" key="1">
    <citation type="submission" date="2017-09" db="EMBL/GenBank/DDBJ databases">
        <title>Depth-based differentiation of microbial function through sediment-hosted aquifers and enrichment of novel symbionts in the deep terrestrial subsurface.</title>
        <authorList>
            <person name="Probst A.J."/>
            <person name="Ladd B."/>
            <person name="Jarett J.K."/>
            <person name="Geller-Mcgrath D.E."/>
            <person name="Sieber C.M."/>
            <person name="Emerson J.B."/>
            <person name="Anantharaman K."/>
            <person name="Thomas B.C."/>
            <person name="Malmstrom R."/>
            <person name="Stieglmeier M."/>
            <person name="Klingl A."/>
            <person name="Woyke T."/>
            <person name="Ryan C.M."/>
            <person name="Banfield J.F."/>
        </authorList>
    </citation>
    <scope>NUCLEOTIDE SEQUENCE [LARGE SCALE GENOMIC DNA]</scope>
    <source>
        <strain evidence="6">CG22_combo_CG10-13_8_21_14_all_43_18</strain>
    </source>
</reference>
<evidence type="ECO:0000313" key="6">
    <source>
        <dbReference type="EMBL" id="PIP86390.1"/>
    </source>
</evidence>
<dbReference type="Pfam" id="PF02875">
    <property type="entry name" value="Mur_ligase_C"/>
    <property type="match status" value="1"/>
</dbReference>
<evidence type="ECO:0008006" key="8">
    <source>
        <dbReference type="Google" id="ProtNLM"/>
    </source>
</evidence>
<dbReference type="InterPro" id="IPR036565">
    <property type="entry name" value="Mur-like_cat_sf"/>
</dbReference>
<evidence type="ECO:0000313" key="7">
    <source>
        <dbReference type="Proteomes" id="UP000231276"/>
    </source>
</evidence>
<dbReference type="SUPFAM" id="SSF53244">
    <property type="entry name" value="MurD-like peptide ligases, peptide-binding domain"/>
    <property type="match status" value="1"/>
</dbReference>
<comment type="caution">
    <text evidence="6">The sequence shown here is derived from an EMBL/GenBank/DDBJ whole genome shotgun (WGS) entry which is preliminary data.</text>
</comment>
<evidence type="ECO:0000256" key="3">
    <source>
        <dbReference type="ARBA" id="ARBA00022840"/>
    </source>
</evidence>
<accession>A0A2H0DXS4</accession>
<feature type="domain" description="Mur ligase C-terminal" evidence="4">
    <location>
        <begin position="271"/>
        <end position="402"/>
    </location>
</feature>
<dbReference type="Gene3D" id="3.40.1190.10">
    <property type="entry name" value="Mur-like, catalytic domain"/>
    <property type="match status" value="1"/>
</dbReference>
<dbReference type="PANTHER" id="PTHR43024:SF1">
    <property type="entry name" value="UDP-N-ACETYLMURAMOYL-TRIPEPTIDE--D-ALANYL-D-ALANINE LIGASE"/>
    <property type="match status" value="1"/>
</dbReference>
<evidence type="ECO:0000256" key="1">
    <source>
        <dbReference type="ARBA" id="ARBA00022598"/>
    </source>
</evidence>
<evidence type="ECO:0000259" key="4">
    <source>
        <dbReference type="Pfam" id="PF02875"/>
    </source>
</evidence>
<dbReference type="AlphaFoldDB" id="A0A2H0DXS4"/>
<dbReference type="Gene3D" id="3.90.190.20">
    <property type="entry name" value="Mur ligase, C-terminal domain"/>
    <property type="match status" value="1"/>
</dbReference>
<sequence>MRKIFKKIIVFILSIEAKIVLRKYKPKIVAITGSVGKTSAKETIFAALDTSFYVRKSRKSYNSEIGIPLAVLGVETGWGSPWKWFKNIIEGALLIILPNIYPKWLVLEAGVDHPKDMDFIAGLIKTDLVVFSRFPDVPVHAEFFNSPEEIFREKIKLLKTLKNSGALILNYDDKKIRSIKDGSGKHALTYGFDEGANIRASNLEVSYKESKPAGINFKVNVGGGSFPVFLEGVLGEQFAYSILSAVAVSHALNLNIIKVIEAFQNFKSPAGRMRILDAIFDSTVIDDSYNSSPVALEKALEAFRSIEIKKTEEGGGRKIAVLGDMMELGRFEKNEHRVSGEIVGEFTDFLLTVGRRAKFIAEGARNSGFPKEKIYEFEDSDSAGEFLKNFIRKGDLILIKGSQSLRLEKVTKKILARPEEAKLLLVRQEKEWQNR</sequence>
<proteinExistence type="predicted"/>
<dbReference type="Proteomes" id="UP000231276">
    <property type="component" value="Unassembled WGS sequence"/>
</dbReference>
<dbReference type="InterPro" id="IPR013221">
    <property type="entry name" value="Mur_ligase_cen"/>
</dbReference>
<keyword evidence="3" id="KW-0067">ATP-binding</keyword>
<protein>
    <recommendedName>
        <fullName evidence="8">UDP-N-acetylmuramoyl-tripeptide--D-alanyl-D-alanine ligase</fullName>
    </recommendedName>
</protein>
<evidence type="ECO:0000256" key="2">
    <source>
        <dbReference type="ARBA" id="ARBA00022741"/>
    </source>
</evidence>
<dbReference type="SUPFAM" id="SSF53623">
    <property type="entry name" value="MurD-like peptide ligases, catalytic domain"/>
    <property type="match status" value="1"/>
</dbReference>
<keyword evidence="2" id="KW-0547">Nucleotide-binding</keyword>
<gene>
    <name evidence="6" type="ORF">COW82_02420</name>
</gene>
<name>A0A2H0DXS4_9BACT</name>
<keyword evidence="1" id="KW-0436">Ligase</keyword>